<evidence type="ECO:0000313" key="2">
    <source>
        <dbReference type="EMBL" id="HIR01355.1"/>
    </source>
</evidence>
<gene>
    <name evidence="2" type="ORF">IAA69_03740</name>
</gene>
<accession>A0A9D1D316</accession>
<dbReference type="InterPro" id="IPR036390">
    <property type="entry name" value="WH_DNA-bd_sf"/>
</dbReference>
<dbReference type="SUPFAM" id="SSF46785">
    <property type="entry name" value="Winged helix' DNA-binding domain"/>
    <property type="match status" value="1"/>
</dbReference>
<evidence type="ECO:0000259" key="1">
    <source>
        <dbReference type="Pfam" id="PF00126"/>
    </source>
</evidence>
<reference evidence="2" key="1">
    <citation type="submission" date="2020-10" db="EMBL/GenBank/DDBJ databases">
        <authorList>
            <person name="Gilroy R."/>
        </authorList>
    </citation>
    <scope>NUCLEOTIDE SEQUENCE</scope>
    <source>
        <strain evidence="2">ChiGjej1B1-2707</strain>
    </source>
</reference>
<dbReference type="PANTHER" id="PTHR30432:SF1">
    <property type="entry name" value="DNA-BINDING TRANSCRIPTIONAL DUAL REGULATOR MODE"/>
    <property type="match status" value="1"/>
</dbReference>
<dbReference type="InterPro" id="IPR051815">
    <property type="entry name" value="Molybdate_resp_trans_reg"/>
</dbReference>
<dbReference type="GO" id="GO:0003700">
    <property type="term" value="F:DNA-binding transcription factor activity"/>
    <property type="evidence" value="ECO:0007669"/>
    <property type="project" value="InterPro"/>
</dbReference>
<protein>
    <submittedName>
        <fullName evidence="2">LysR family transcriptional regulator</fullName>
    </submittedName>
</protein>
<evidence type="ECO:0000313" key="3">
    <source>
        <dbReference type="Proteomes" id="UP000824261"/>
    </source>
</evidence>
<reference evidence="2" key="2">
    <citation type="journal article" date="2021" name="PeerJ">
        <title>Extensive microbial diversity within the chicken gut microbiome revealed by metagenomics and culture.</title>
        <authorList>
            <person name="Gilroy R."/>
            <person name="Ravi A."/>
            <person name="Getino M."/>
            <person name="Pursley I."/>
            <person name="Horton D.L."/>
            <person name="Alikhan N.F."/>
            <person name="Baker D."/>
            <person name="Gharbi K."/>
            <person name="Hall N."/>
            <person name="Watson M."/>
            <person name="Adriaenssens E.M."/>
            <person name="Foster-Nyarko E."/>
            <person name="Jarju S."/>
            <person name="Secka A."/>
            <person name="Antonio M."/>
            <person name="Oren A."/>
            <person name="Chaudhuri R.R."/>
            <person name="La Ragione R."/>
            <person name="Hildebrand F."/>
            <person name="Pallen M.J."/>
        </authorList>
    </citation>
    <scope>NUCLEOTIDE SEQUENCE</scope>
    <source>
        <strain evidence="2">ChiGjej1B1-2707</strain>
    </source>
</reference>
<dbReference type="Gene3D" id="1.10.10.10">
    <property type="entry name" value="Winged helix-like DNA-binding domain superfamily/Winged helix DNA-binding domain"/>
    <property type="match status" value="1"/>
</dbReference>
<comment type="caution">
    <text evidence="2">The sequence shown here is derived from an EMBL/GenBank/DDBJ whole genome shotgun (WGS) entry which is preliminary data.</text>
</comment>
<dbReference type="PANTHER" id="PTHR30432">
    <property type="entry name" value="TRANSCRIPTIONAL REGULATOR MODE"/>
    <property type="match status" value="1"/>
</dbReference>
<dbReference type="Proteomes" id="UP000824261">
    <property type="component" value="Unassembled WGS sequence"/>
</dbReference>
<dbReference type="EMBL" id="DVGB01000044">
    <property type="protein sequence ID" value="HIR01355.1"/>
    <property type="molecule type" value="Genomic_DNA"/>
</dbReference>
<dbReference type="InterPro" id="IPR000847">
    <property type="entry name" value="LysR_HTH_N"/>
</dbReference>
<dbReference type="InterPro" id="IPR036388">
    <property type="entry name" value="WH-like_DNA-bd_sf"/>
</dbReference>
<sequence length="114" mass="12334">MGSFRALEANVKISIVRPGVDSNSAFGPGVARLCKGVREKGSLYAAAREMGMAYSKAWRIMKDTEAALGMQLLDRDGAHGSSLTKDGDKLLDAYLELEASVAKEAEERFHDIVD</sequence>
<dbReference type="AlphaFoldDB" id="A0A9D1D316"/>
<organism evidence="2 3">
    <name type="scientific">Candidatus Aveggerthella stercoripullorum</name>
    <dbReference type="NCBI Taxonomy" id="2840688"/>
    <lineage>
        <taxon>Bacteria</taxon>
        <taxon>Bacillati</taxon>
        <taxon>Actinomycetota</taxon>
        <taxon>Coriobacteriia</taxon>
        <taxon>Eggerthellales</taxon>
        <taxon>Eggerthellaceae</taxon>
        <taxon>Eggerthellaceae incertae sedis</taxon>
        <taxon>Candidatus Aveggerthella</taxon>
    </lineage>
</organism>
<dbReference type="Pfam" id="PF00126">
    <property type="entry name" value="HTH_1"/>
    <property type="match status" value="1"/>
</dbReference>
<proteinExistence type="predicted"/>
<name>A0A9D1D316_9ACTN</name>
<feature type="domain" description="HTH lysR-type" evidence="1">
    <location>
        <begin position="36"/>
        <end position="87"/>
    </location>
</feature>